<dbReference type="EMBL" id="BPLR01013353">
    <property type="protein sequence ID" value="GIY60639.1"/>
    <property type="molecule type" value="Genomic_DNA"/>
</dbReference>
<organism evidence="1 2">
    <name type="scientific">Caerostris extrusa</name>
    <name type="common">Bark spider</name>
    <name type="synonym">Caerostris bankana</name>
    <dbReference type="NCBI Taxonomy" id="172846"/>
    <lineage>
        <taxon>Eukaryota</taxon>
        <taxon>Metazoa</taxon>
        <taxon>Ecdysozoa</taxon>
        <taxon>Arthropoda</taxon>
        <taxon>Chelicerata</taxon>
        <taxon>Arachnida</taxon>
        <taxon>Araneae</taxon>
        <taxon>Araneomorphae</taxon>
        <taxon>Entelegynae</taxon>
        <taxon>Araneoidea</taxon>
        <taxon>Araneidae</taxon>
        <taxon>Caerostris</taxon>
    </lineage>
</organism>
<sequence length="108" mass="12919">MQPTVEMECENKTSFSGKDYSSNNLYLPNIQGNQIPERNLVLFTLHNGRNVFVDEFLSEILFFFHQKKNYRKNRICSRRKIEFHLVLDSSAFKRRIETFVTELSKTYM</sequence>
<gene>
    <name evidence="1" type="ORF">CEXT_507071</name>
</gene>
<protein>
    <recommendedName>
        <fullName evidence="3">LAGLIDADG homing endonuclease</fullName>
    </recommendedName>
</protein>
<name>A0AAV4US88_CAEEX</name>
<keyword evidence="2" id="KW-1185">Reference proteome</keyword>
<reference evidence="1 2" key="1">
    <citation type="submission" date="2021-06" db="EMBL/GenBank/DDBJ databases">
        <title>Caerostris extrusa draft genome.</title>
        <authorList>
            <person name="Kono N."/>
            <person name="Arakawa K."/>
        </authorList>
    </citation>
    <scope>NUCLEOTIDE SEQUENCE [LARGE SCALE GENOMIC DNA]</scope>
</reference>
<accession>A0AAV4US88</accession>
<evidence type="ECO:0008006" key="3">
    <source>
        <dbReference type="Google" id="ProtNLM"/>
    </source>
</evidence>
<proteinExistence type="predicted"/>
<evidence type="ECO:0000313" key="2">
    <source>
        <dbReference type="Proteomes" id="UP001054945"/>
    </source>
</evidence>
<comment type="caution">
    <text evidence="1">The sequence shown here is derived from an EMBL/GenBank/DDBJ whole genome shotgun (WGS) entry which is preliminary data.</text>
</comment>
<evidence type="ECO:0000313" key="1">
    <source>
        <dbReference type="EMBL" id="GIY60639.1"/>
    </source>
</evidence>
<dbReference type="Proteomes" id="UP001054945">
    <property type="component" value="Unassembled WGS sequence"/>
</dbReference>
<dbReference type="AlphaFoldDB" id="A0AAV4US88"/>